<sequence length="225" mass="24950">MTRSLYLVRHGETTYNASGRMQGQLDTELSERGHAQARQAAESLADVRITRIVASDLSRAATTAGHIADRLGLEVTTDKRLRETHLGDWQGLARTEVDEQYPGARAQWRNDARWTPPGGESRVDVSKRIRPVVDELMEEYSDWDDGGVLLVAHNGAISALACALLDLQVEQFPMLTSLKNTHWAKLVARPGLHSDAAKSSPRFSTTADARSARWFLEGWNMGRGD</sequence>
<name>A0AAP4F7P2_9CORY</name>
<dbReference type="InterPro" id="IPR001345">
    <property type="entry name" value="PG/BPGM_mutase_AS"/>
</dbReference>
<dbReference type="InterPro" id="IPR029033">
    <property type="entry name" value="His_PPase_superfam"/>
</dbReference>
<dbReference type="RefSeq" id="WP_021353618.1">
    <property type="nucleotide sequence ID" value="NZ_CP051667.1"/>
</dbReference>
<dbReference type="Gene3D" id="3.40.50.1240">
    <property type="entry name" value="Phosphoglycerate mutase-like"/>
    <property type="match status" value="1"/>
</dbReference>
<dbReference type="CDD" id="cd07067">
    <property type="entry name" value="HP_PGM_like"/>
    <property type="match status" value="1"/>
</dbReference>
<dbReference type="InterPro" id="IPR013078">
    <property type="entry name" value="His_Pase_superF_clade-1"/>
</dbReference>
<dbReference type="GO" id="GO:0045820">
    <property type="term" value="P:negative regulation of glycolytic process"/>
    <property type="evidence" value="ECO:0007669"/>
    <property type="project" value="TreeGrafter"/>
</dbReference>
<comment type="caution">
    <text evidence="5">The sequence shown here is derived from an EMBL/GenBank/DDBJ whole genome shotgun (WGS) entry which is preliminary data.</text>
</comment>
<dbReference type="Proteomes" id="UP001224412">
    <property type="component" value="Unassembled WGS sequence"/>
</dbReference>
<dbReference type="GO" id="GO:0004331">
    <property type="term" value="F:fructose-2,6-bisphosphate 2-phosphatase activity"/>
    <property type="evidence" value="ECO:0007669"/>
    <property type="project" value="TreeGrafter"/>
</dbReference>
<dbReference type="AlphaFoldDB" id="A0AAP4F7P2"/>
<accession>A0AAP4F7P2</accession>
<evidence type="ECO:0000256" key="1">
    <source>
        <dbReference type="ARBA" id="ARBA00022801"/>
    </source>
</evidence>
<dbReference type="GO" id="GO:0005829">
    <property type="term" value="C:cytosol"/>
    <property type="evidence" value="ECO:0007669"/>
    <property type="project" value="TreeGrafter"/>
</dbReference>
<dbReference type="PROSITE" id="PS00175">
    <property type="entry name" value="PG_MUTASE"/>
    <property type="match status" value="1"/>
</dbReference>
<evidence type="ECO:0000313" key="4">
    <source>
        <dbReference type="EMBL" id="MDK4290447.1"/>
    </source>
</evidence>
<dbReference type="PANTHER" id="PTHR46517">
    <property type="entry name" value="FRUCTOSE-2,6-BISPHOSPHATASE TIGAR"/>
    <property type="match status" value="1"/>
</dbReference>
<evidence type="ECO:0000313" key="7">
    <source>
        <dbReference type="Proteomes" id="UP001239759"/>
    </source>
</evidence>
<dbReference type="PANTHER" id="PTHR46517:SF1">
    <property type="entry name" value="FRUCTOSE-2,6-BISPHOSPHATASE TIGAR"/>
    <property type="match status" value="1"/>
</dbReference>
<feature type="active site" description="Proton donor/acceptor" evidence="2">
    <location>
        <position position="83"/>
    </location>
</feature>
<feature type="binding site" evidence="3">
    <location>
        <begin position="9"/>
        <end position="16"/>
    </location>
    <ligand>
        <name>substrate</name>
    </ligand>
</feature>
<evidence type="ECO:0000256" key="2">
    <source>
        <dbReference type="PIRSR" id="PIRSR613078-1"/>
    </source>
</evidence>
<dbReference type="Proteomes" id="UP001239759">
    <property type="component" value="Unassembled WGS sequence"/>
</dbReference>
<protein>
    <submittedName>
        <fullName evidence="5">Histidine phosphatase family protein</fullName>
        <ecNumber evidence="5">3.1.3.-</ecNumber>
    </submittedName>
</protein>
<dbReference type="Pfam" id="PF00300">
    <property type="entry name" value="His_Phos_1"/>
    <property type="match status" value="1"/>
</dbReference>
<evidence type="ECO:0000313" key="6">
    <source>
        <dbReference type="Proteomes" id="UP001224412"/>
    </source>
</evidence>
<dbReference type="EMBL" id="JASNUQ010000009">
    <property type="protein sequence ID" value="MDK4290447.1"/>
    <property type="molecule type" value="Genomic_DNA"/>
</dbReference>
<keyword evidence="7" id="KW-1185">Reference proteome</keyword>
<dbReference type="SUPFAM" id="SSF53254">
    <property type="entry name" value="Phosphoglycerate mutase-like"/>
    <property type="match status" value="1"/>
</dbReference>
<proteinExistence type="predicted"/>
<gene>
    <name evidence="4" type="ORF">QPX23_06885</name>
    <name evidence="5" type="ORF">QPX42_02615</name>
</gene>
<dbReference type="EMBL" id="JASNVH010000003">
    <property type="protein sequence ID" value="MDK4306447.1"/>
    <property type="molecule type" value="Genomic_DNA"/>
</dbReference>
<dbReference type="GO" id="GO:0043456">
    <property type="term" value="P:regulation of pentose-phosphate shunt"/>
    <property type="evidence" value="ECO:0007669"/>
    <property type="project" value="TreeGrafter"/>
</dbReference>
<reference evidence="5 7" key="1">
    <citation type="submission" date="2023-05" db="EMBL/GenBank/DDBJ databases">
        <title>Metabolic capabilities are highly conserved among human nasal-associated Corynebacterium species in pangenomic analyses.</title>
        <authorList>
            <person name="Tran T.H."/>
            <person name="Roberts A.Q."/>
            <person name="Escapa I.F."/>
            <person name="Gao W."/>
            <person name="Conlan S."/>
            <person name="Kong H."/>
            <person name="Segre J.A."/>
            <person name="Kelly M.S."/>
            <person name="Lemon K.P."/>
        </authorList>
    </citation>
    <scope>NUCLEOTIDE SEQUENCE</scope>
    <source>
        <strain evidence="5">KPL2773</strain>
        <strain evidence="4 7">KPL3772</strain>
    </source>
</reference>
<evidence type="ECO:0000256" key="3">
    <source>
        <dbReference type="PIRSR" id="PIRSR613078-2"/>
    </source>
</evidence>
<feature type="binding site" evidence="3">
    <location>
        <position position="59"/>
    </location>
    <ligand>
        <name>substrate</name>
    </ligand>
</feature>
<keyword evidence="1 5" id="KW-0378">Hydrolase</keyword>
<organism evidence="5 6">
    <name type="scientific">Corynebacterium pseudodiphtheriticum</name>
    <dbReference type="NCBI Taxonomy" id="37637"/>
    <lineage>
        <taxon>Bacteria</taxon>
        <taxon>Bacillati</taxon>
        <taxon>Actinomycetota</taxon>
        <taxon>Actinomycetes</taxon>
        <taxon>Mycobacteriales</taxon>
        <taxon>Corynebacteriaceae</taxon>
        <taxon>Corynebacterium</taxon>
    </lineage>
</organism>
<evidence type="ECO:0000313" key="5">
    <source>
        <dbReference type="EMBL" id="MDK4306447.1"/>
    </source>
</evidence>
<dbReference type="GeneID" id="42781766"/>
<feature type="active site" description="Tele-phosphohistidine intermediate" evidence="2">
    <location>
        <position position="10"/>
    </location>
</feature>
<dbReference type="SMART" id="SM00855">
    <property type="entry name" value="PGAM"/>
    <property type="match status" value="1"/>
</dbReference>
<dbReference type="InterPro" id="IPR051695">
    <property type="entry name" value="Phosphoglycerate_Mutase"/>
</dbReference>
<dbReference type="EC" id="3.1.3.-" evidence="5"/>